<proteinExistence type="predicted"/>
<sequence length="202" mass="20700">MRRAWILTSGLVLCLALASCVMPGNKARPGSGETVAAAEAGPGDPRPKARPGSEAAASTGATPAGKAPTQAALEPPAAAMTPDAQDDLLPQAAEAEPAKADETPAPTLPDQIYQAPEPPPVPPALTGQAAQCTKQKGRFVRRGEGGTFVCVKPTRDANKRCDDSSDCEGLCFAKSRTCAPASPLFGCYDALESGRVVNICTE</sequence>
<feature type="signal peptide" evidence="2">
    <location>
        <begin position="1"/>
        <end position="23"/>
    </location>
</feature>
<dbReference type="STRING" id="1217970.SAMN05444002_2430"/>
<organism evidence="3 4">
    <name type="scientific">Vannielia litorea</name>
    <dbReference type="NCBI Taxonomy" id="1217970"/>
    <lineage>
        <taxon>Bacteria</taxon>
        <taxon>Pseudomonadati</taxon>
        <taxon>Pseudomonadota</taxon>
        <taxon>Alphaproteobacteria</taxon>
        <taxon>Rhodobacterales</taxon>
        <taxon>Paracoccaceae</taxon>
        <taxon>Vannielia</taxon>
    </lineage>
</organism>
<evidence type="ECO:0000256" key="1">
    <source>
        <dbReference type="SAM" id="MobiDB-lite"/>
    </source>
</evidence>
<dbReference type="Proteomes" id="UP000184932">
    <property type="component" value="Unassembled WGS sequence"/>
</dbReference>
<feature type="region of interest" description="Disordered" evidence="1">
    <location>
        <begin position="94"/>
        <end position="127"/>
    </location>
</feature>
<evidence type="ECO:0000256" key="2">
    <source>
        <dbReference type="SAM" id="SignalP"/>
    </source>
</evidence>
<keyword evidence="2" id="KW-0732">Signal</keyword>
<evidence type="ECO:0000313" key="3">
    <source>
        <dbReference type="EMBL" id="SIO06069.1"/>
    </source>
</evidence>
<name>A0A1N6GER0_9RHOB</name>
<reference evidence="4" key="1">
    <citation type="submission" date="2016-11" db="EMBL/GenBank/DDBJ databases">
        <authorList>
            <person name="Varghese N."/>
            <person name="Submissions S."/>
        </authorList>
    </citation>
    <scope>NUCLEOTIDE SEQUENCE [LARGE SCALE GENOMIC DNA]</scope>
    <source>
        <strain evidence="4">DSM 29440</strain>
    </source>
</reference>
<dbReference type="AlphaFoldDB" id="A0A1N6GER0"/>
<dbReference type="EMBL" id="FSRL01000001">
    <property type="protein sequence ID" value="SIO06069.1"/>
    <property type="molecule type" value="Genomic_DNA"/>
</dbReference>
<feature type="region of interest" description="Disordered" evidence="1">
    <location>
        <begin position="25"/>
        <end position="72"/>
    </location>
</feature>
<evidence type="ECO:0000313" key="4">
    <source>
        <dbReference type="Proteomes" id="UP000184932"/>
    </source>
</evidence>
<gene>
    <name evidence="3" type="ORF">SAMN05444002_2430</name>
</gene>
<accession>A0A1N6GER0</accession>
<protein>
    <submittedName>
        <fullName evidence="3">Uncharacterized protein</fullName>
    </submittedName>
</protein>
<keyword evidence="4" id="KW-1185">Reference proteome</keyword>
<dbReference type="PROSITE" id="PS51257">
    <property type="entry name" value="PROKAR_LIPOPROTEIN"/>
    <property type="match status" value="1"/>
</dbReference>
<feature type="chain" id="PRO_5012003328" evidence="2">
    <location>
        <begin position="24"/>
        <end position="202"/>
    </location>
</feature>